<gene>
    <name evidence="2" type="ORF">ACFQ2F_01045</name>
</gene>
<organism evidence="2 3">
    <name type="scientific">Methyloligella solikamskensis</name>
    <dbReference type="NCBI Taxonomy" id="1177756"/>
    <lineage>
        <taxon>Bacteria</taxon>
        <taxon>Pseudomonadati</taxon>
        <taxon>Pseudomonadota</taxon>
        <taxon>Alphaproteobacteria</taxon>
        <taxon>Hyphomicrobiales</taxon>
        <taxon>Hyphomicrobiaceae</taxon>
        <taxon>Methyloligella</taxon>
    </lineage>
</organism>
<sequence>MTTVALLLLGIGAILAGCSMNPFGASRGEWRSKGEARCMSAGVVQRSPYIQKVSRVKGGGACGMDSPLKVSALQGGRVKMEPAATMNCPVTVKVDEWLYKVVQPAANRWFRQPVVELDQMASYSCRSRNGVRGAKASEHAFGNALDVGGFTLADGNTISVKGDWSRGTPAQRAFLREVYNGACDMFHTVLGPGGDRHHSDHIHMDLLISNGDNGSNYCRPRKQKIPDLRYAPQTPMAVAPTGREPINPLSFAQ</sequence>
<proteinExistence type="predicted"/>
<dbReference type="RefSeq" id="WP_379084410.1">
    <property type="nucleotide sequence ID" value="NZ_JBHTJO010000001.1"/>
</dbReference>
<evidence type="ECO:0000313" key="3">
    <source>
        <dbReference type="Proteomes" id="UP001597102"/>
    </source>
</evidence>
<keyword evidence="3" id="KW-1185">Reference proteome</keyword>
<dbReference type="Pfam" id="PF06904">
    <property type="entry name" value="Extensin-like_C"/>
    <property type="match status" value="1"/>
</dbReference>
<dbReference type="Proteomes" id="UP001597102">
    <property type="component" value="Unassembled WGS sequence"/>
</dbReference>
<evidence type="ECO:0000259" key="1">
    <source>
        <dbReference type="Pfam" id="PF06904"/>
    </source>
</evidence>
<name>A0ABW3J5I6_9HYPH</name>
<dbReference type="EMBL" id="JBHTJO010000001">
    <property type="protein sequence ID" value="MFD0985680.1"/>
    <property type="molecule type" value="Genomic_DNA"/>
</dbReference>
<comment type="caution">
    <text evidence="2">The sequence shown here is derived from an EMBL/GenBank/DDBJ whole genome shotgun (WGS) entry which is preliminary data.</text>
</comment>
<feature type="domain" description="Extensin-like C-terminal" evidence="1">
    <location>
        <begin position="38"/>
        <end position="219"/>
    </location>
</feature>
<reference evidence="3" key="1">
    <citation type="journal article" date="2019" name="Int. J. Syst. Evol. Microbiol.">
        <title>The Global Catalogue of Microorganisms (GCM) 10K type strain sequencing project: providing services to taxonomists for standard genome sequencing and annotation.</title>
        <authorList>
            <consortium name="The Broad Institute Genomics Platform"/>
            <consortium name="The Broad Institute Genome Sequencing Center for Infectious Disease"/>
            <person name="Wu L."/>
            <person name="Ma J."/>
        </authorList>
    </citation>
    <scope>NUCLEOTIDE SEQUENCE [LARGE SCALE GENOMIC DNA]</scope>
    <source>
        <strain evidence="3">CCUG 61697</strain>
    </source>
</reference>
<protein>
    <submittedName>
        <fullName evidence="2">Extensin family protein</fullName>
    </submittedName>
</protein>
<evidence type="ECO:0000313" key="2">
    <source>
        <dbReference type="EMBL" id="MFD0985680.1"/>
    </source>
</evidence>
<accession>A0ABW3J5I6</accession>
<dbReference type="InterPro" id="IPR009683">
    <property type="entry name" value="Extensin-like_C"/>
</dbReference>